<dbReference type="SUPFAM" id="SSF103084">
    <property type="entry name" value="Holliday junction resolvase RusA"/>
    <property type="match status" value="1"/>
</dbReference>
<dbReference type="Gene3D" id="3.30.1330.70">
    <property type="entry name" value="Holliday junction resolvase RusA"/>
    <property type="match status" value="1"/>
</dbReference>
<evidence type="ECO:0000313" key="2">
    <source>
        <dbReference type="Proteomes" id="UP001322664"/>
    </source>
</evidence>
<dbReference type="RefSeq" id="WP_319837042.1">
    <property type="nucleotide sequence ID" value="NZ_CP137624.1"/>
</dbReference>
<sequence>MIQFIIPGKVQAQERPRFSRAGKGVKTHDAPKSKNYKEFVKLIAMQNKPQEPLHGALRLEVDIYVMPPKKYHTKPKLRLIDCGELRPVTKPDTDNLVKGIKDGMNGIIWGDDAQIVELVARKWYSMEPRAEIKVQQISICMEIK</sequence>
<keyword evidence="2" id="KW-1185">Reference proteome</keyword>
<dbReference type="InterPro" id="IPR036614">
    <property type="entry name" value="RusA-like_sf"/>
</dbReference>
<dbReference type="Proteomes" id="UP001322664">
    <property type="component" value="Chromosome"/>
</dbReference>
<gene>
    <name evidence="1" type="ORF">R6U77_00830</name>
</gene>
<dbReference type="InterPro" id="IPR008822">
    <property type="entry name" value="Endonuclease_RusA-like"/>
</dbReference>
<accession>A0ABZ0RZA0</accession>
<dbReference type="Pfam" id="PF05866">
    <property type="entry name" value="RusA"/>
    <property type="match status" value="1"/>
</dbReference>
<dbReference type="EMBL" id="CP137624">
    <property type="protein sequence ID" value="WPK12263.1"/>
    <property type="molecule type" value="Genomic_DNA"/>
</dbReference>
<organism evidence="1 2">
    <name type="scientific">Lysinibacillus louembei</name>
    <dbReference type="NCBI Taxonomy" id="1470088"/>
    <lineage>
        <taxon>Bacteria</taxon>
        <taxon>Bacillati</taxon>
        <taxon>Bacillota</taxon>
        <taxon>Bacilli</taxon>
        <taxon>Bacillales</taxon>
        <taxon>Bacillaceae</taxon>
        <taxon>Lysinibacillus</taxon>
    </lineage>
</organism>
<reference evidence="1 2" key="1">
    <citation type="submission" date="2023-09" db="EMBL/GenBank/DDBJ databases">
        <authorList>
            <person name="Page C.A."/>
            <person name="Perez-Diaz I.M."/>
        </authorList>
    </citation>
    <scope>NUCLEOTIDE SEQUENCE [LARGE SCALE GENOMIC DNA]</scope>
    <source>
        <strain evidence="1 2">Ll15</strain>
    </source>
</reference>
<proteinExistence type="predicted"/>
<evidence type="ECO:0000313" key="1">
    <source>
        <dbReference type="EMBL" id="WPK12263.1"/>
    </source>
</evidence>
<name>A0ABZ0RZA0_9BACI</name>
<protein>
    <submittedName>
        <fullName evidence="1">RusA family crossover junction endodeoxyribonuclease</fullName>
    </submittedName>
</protein>